<accession>A0AA89AXY9</accession>
<dbReference type="AlphaFoldDB" id="A0AA89AXY9"/>
<evidence type="ECO:0000313" key="6">
    <source>
        <dbReference type="Proteomes" id="UP001188597"/>
    </source>
</evidence>
<evidence type="ECO:0000256" key="3">
    <source>
        <dbReference type="SAM" id="SignalP"/>
    </source>
</evidence>
<dbReference type="Pfam" id="PF12923">
    <property type="entry name" value="RRP7"/>
    <property type="match status" value="1"/>
</dbReference>
<organism evidence="5 6">
    <name type="scientific">Escallonia herrerae</name>
    <dbReference type="NCBI Taxonomy" id="1293975"/>
    <lineage>
        <taxon>Eukaryota</taxon>
        <taxon>Viridiplantae</taxon>
        <taxon>Streptophyta</taxon>
        <taxon>Embryophyta</taxon>
        <taxon>Tracheophyta</taxon>
        <taxon>Spermatophyta</taxon>
        <taxon>Magnoliopsida</taxon>
        <taxon>eudicotyledons</taxon>
        <taxon>Gunneridae</taxon>
        <taxon>Pentapetalae</taxon>
        <taxon>asterids</taxon>
        <taxon>campanulids</taxon>
        <taxon>Escalloniales</taxon>
        <taxon>Escalloniaceae</taxon>
        <taxon>Escallonia</taxon>
    </lineage>
</organism>
<dbReference type="InterPro" id="IPR024326">
    <property type="entry name" value="RRP7_C"/>
</dbReference>
<feature type="compositionally biased region" description="Basic and acidic residues" evidence="2">
    <location>
        <begin position="67"/>
        <end position="80"/>
    </location>
</feature>
<protein>
    <recommendedName>
        <fullName evidence="4">Ribosomal RNA-processing protein 7 C-terminal domain-containing protein</fullName>
    </recommendedName>
</protein>
<dbReference type="InterPro" id="IPR040446">
    <property type="entry name" value="RRP7"/>
</dbReference>
<dbReference type="EMBL" id="JAVXUP010000922">
    <property type="protein sequence ID" value="KAK3018707.1"/>
    <property type="molecule type" value="Genomic_DNA"/>
</dbReference>
<feature type="region of interest" description="Disordered" evidence="2">
    <location>
        <begin position="27"/>
        <end position="51"/>
    </location>
</feature>
<dbReference type="GO" id="GO:0006364">
    <property type="term" value="P:rRNA processing"/>
    <property type="evidence" value="ECO:0007669"/>
    <property type="project" value="TreeGrafter"/>
</dbReference>
<feature type="compositionally biased region" description="Basic residues" evidence="2">
    <location>
        <begin position="151"/>
        <end position="160"/>
    </location>
</feature>
<name>A0AA89AXY9_9ASTE</name>
<feature type="non-terminal residue" evidence="5">
    <location>
        <position position="426"/>
    </location>
</feature>
<feature type="signal peptide" evidence="3">
    <location>
        <begin position="1"/>
        <end position="26"/>
    </location>
</feature>
<comment type="similarity">
    <text evidence="1">Belongs to the RRP7 family.</text>
</comment>
<dbReference type="PANTHER" id="PTHR13191">
    <property type="entry name" value="RIBOSOMAL RNA PROCESSING PROTEIN 7-RELATED"/>
    <property type="match status" value="1"/>
</dbReference>
<dbReference type="PANTHER" id="PTHR13191:SF0">
    <property type="entry name" value="RIBOSOMAL RNA-PROCESSING PROTEIN 7 HOMOLOG A-RELATED"/>
    <property type="match status" value="1"/>
</dbReference>
<sequence length="426" mass="47485">LLPRSSSNGTSIVSTLCVAVASLTSAAVTPPSPSLADPKEDKKKLKKEKKKIDKHIETKIVDLSETDKNLYKLKKEEKSSSRKKGRTRDSYGTEQVSQFIIEDKSDGEKKKKNILKNKNMKNGKITEVGMGDDLDEQNDANEAEGKESSKSRKKKRKSEKVKKAATNNVNELENEIEDGSYQQNGKSKKARKMKKELVLSRNDEGSVEKGGGLGEDEVYQISSGDEDCSRGMKKWITEFHQRRPGVKILQQRIDDFITAHDAQEELARKEREARAAEGGWTVVVHNKGRKKTTDTESGIVVGSVAQAAVMDKMDKKKSKEVGLDFYRFQKREAKRNGVKPGTLVVIPKHGRRIRKFSLGFGALDACLLCDDVGLAELEQGNYDVAEQIRAGQTTDTAAESCKEVSTLLNAAKDIRKHSLRLIYIRN</sequence>
<proteinExistence type="inferred from homology"/>
<evidence type="ECO:0000256" key="1">
    <source>
        <dbReference type="ARBA" id="ARBA00006110"/>
    </source>
</evidence>
<dbReference type="GO" id="GO:0034456">
    <property type="term" value="C:UTP-C complex"/>
    <property type="evidence" value="ECO:0007669"/>
    <property type="project" value="TreeGrafter"/>
</dbReference>
<feature type="region of interest" description="Disordered" evidence="2">
    <location>
        <begin position="124"/>
        <end position="194"/>
    </location>
</feature>
<keyword evidence="3" id="KW-0732">Signal</keyword>
<feature type="region of interest" description="Disordered" evidence="2">
    <location>
        <begin position="67"/>
        <end position="107"/>
    </location>
</feature>
<feature type="domain" description="Ribosomal RNA-processing protein 7 C-terminal" evidence="4">
    <location>
        <begin position="241"/>
        <end position="337"/>
    </location>
</feature>
<feature type="chain" id="PRO_5041699330" description="Ribosomal RNA-processing protein 7 C-terminal domain-containing protein" evidence="3">
    <location>
        <begin position="27"/>
        <end position="426"/>
    </location>
</feature>
<evidence type="ECO:0000256" key="2">
    <source>
        <dbReference type="SAM" id="MobiDB-lite"/>
    </source>
</evidence>
<evidence type="ECO:0000313" key="5">
    <source>
        <dbReference type="EMBL" id="KAK3018707.1"/>
    </source>
</evidence>
<gene>
    <name evidence="5" type="ORF">RJ639_005048</name>
</gene>
<dbReference type="GO" id="GO:0000028">
    <property type="term" value="P:ribosomal small subunit assembly"/>
    <property type="evidence" value="ECO:0007669"/>
    <property type="project" value="TreeGrafter"/>
</dbReference>
<dbReference type="GO" id="GO:0032545">
    <property type="term" value="C:CURI complex"/>
    <property type="evidence" value="ECO:0007669"/>
    <property type="project" value="TreeGrafter"/>
</dbReference>
<dbReference type="Proteomes" id="UP001188597">
    <property type="component" value="Unassembled WGS sequence"/>
</dbReference>
<evidence type="ECO:0000259" key="4">
    <source>
        <dbReference type="Pfam" id="PF12923"/>
    </source>
</evidence>
<feature type="compositionally biased region" description="Acidic residues" evidence="2">
    <location>
        <begin position="130"/>
        <end position="142"/>
    </location>
</feature>
<reference evidence="5" key="1">
    <citation type="submission" date="2022-12" db="EMBL/GenBank/DDBJ databases">
        <title>Draft genome assemblies for two species of Escallonia (Escalloniales).</title>
        <authorList>
            <person name="Chanderbali A."/>
            <person name="Dervinis C."/>
            <person name="Anghel I."/>
            <person name="Soltis D."/>
            <person name="Soltis P."/>
            <person name="Zapata F."/>
        </authorList>
    </citation>
    <scope>NUCLEOTIDE SEQUENCE</scope>
    <source>
        <strain evidence="5">UCBG64.0493</strain>
        <tissue evidence="5">Leaf</tissue>
    </source>
</reference>
<keyword evidence="6" id="KW-1185">Reference proteome</keyword>
<comment type="caution">
    <text evidence="5">The sequence shown here is derived from an EMBL/GenBank/DDBJ whole genome shotgun (WGS) entry which is preliminary data.</text>
</comment>